<dbReference type="SUPFAM" id="SSF160527">
    <property type="entry name" value="V-type ATPase subunit E-like"/>
    <property type="match status" value="2"/>
</dbReference>
<name>A0A438H8L3_VITVI</name>
<sequence>MFPCSEYSMQLNASRIKVLQAQDDLVNSMKEAAGKELLRVSDDTNGYKMLLKGLIVQSLLRLKEPAVLLRCREIDLGPVESVLGKQNKSMLTKPKFMSPKLPLTTLYTSHHLPVVLIPTSSSGKNLFCLFLQKFLISRFLASCKGFRKTSAYAIIPLFGTVSESMSCHPVAVHSQNFSTVYTYKIKIQHCLYYMDGKIVCENTLDARLDVVFRQKLPEVDCLCIPIQEPELRLKVYVWCAKLLPYQ</sequence>
<evidence type="ECO:0000256" key="1">
    <source>
        <dbReference type="ARBA" id="ARBA00005901"/>
    </source>
</evidence>
<evidence type="ECO:0000256" key="2">
    <source>
        <dbReference type="ARBA" id="ARBA00022448"/>
    </source>
</evidence>
<reference evidence="4 5" key="1">
    <citation type="journal article" date="2018" name="PLoS Genet.">
        <title>Population sequencing reveals clonal diversity and ancestral inbreeding in the grapevine cultivar Chardonnay.</title>
        <authorList>
            <person name="Roach M.J."/>
            <person name="Johnson D.L."/>
            <person name="Bohlmann J."/>
            <person name="van Vuuren H.J."/>
            <person name="Jones S.J."/>
            <person name="Pretorius I.S."/>
            <person name="Schmidt S.A."/>
            <person name="Borneman A.R."/>
        </authorList>
    </citation>
    <scope>NUCLEOTIDE SEQUENCE [LARGE SCALE GENOMIC DNA]</scope>
    <source>
        <strain evidence="5">cv. Chardonnay</strain>
        <tissue evidence="4">Leaf</tissue>
    </source>
</reference>
<dbReference type="InterPro" id="IPR002842">
    <property type="entry name" value="ATPase_V1_Esu"/>
</dbReference>
<comment type="caution">
    <text evidence="4">The sequence shown here is derived from an EMBL/GenBank/DDBJ whole genome shotgun (WGS) entry which is preliminary data.</text>
</comment>
<dbReference type="PANTHER" id="PTHR45715">
    <property type="entry name" value="ATPASE H+-TRANSPORTING V1 SUBUNIT E1A-RELATED"/>
    <property type="match status" value="1"/>
</dbReference>
<keyword evidence="3" id="KW-0406">Ion transport</keyword>
<evidence type="ECO:0000313" key="4">
    <source>
        <dbReference type="EMBL" id="RVW80858.1"/>
    </source>
</evidence>
<evidence type="ECO:0000313" key="5">
    <source>
        <dbReference type="Proteomes" id="UP000288805"/>
    </source>
</evidence>
<dbReference type="Proteomes" id="UP000288805">
    <property type="component" value="Unassembled WGS sequence"/>
</dbReference>
<comment type="similarity">
    <text evidence="1">Belongs to the V-ATPase E subunit family.</text>
</comment>
<dbReference type="GO" id="GO:0046961">
    <property type="term" value="F:proton-transporting ATPase activity, rotational mechanism"/>
    <property type="evidence" value="ECO:0007669"/>
    <property type="project" value="InterPro"/>
</dbReference>
<keyword evidence="2" id="KW-0813">Transport</keyword>
<proteinExistence type="inferred from homology"/>
<dbReference type="Gene3D" id="3.30.2320.30">
    <property type="entry name" value="ATP synthase, E subunit, C-terminal"/>
    <property type="match status" value="2"/>
</dbReference>
<dbReference type="EMBL" id="QGNW01000260">
    <property type="protein sequence ID" value="RVW80858.1"/>
    <property type="molecule type" value="Genomic_DNA"/>
</dbReference>
<accession>A0A438H8L3</accession>
<gene>
    <name evidence="4" type="primary">VHA-E3</name>
    <name evidence="4" type="ORF">CK203_047840</name>
</gene>
<dbReference type="Pfam" id="PF01991">
    <property type="entry name" value="vATP-synt_E"/>
    <property type="match status" value="1"/>
</dbReference>
<organism evidence="4 5">
    <name type="scientific">Vitis vinifera</name>
    <name type="common">Grape</name>
    <dbReference type="NCBI Taxonomy" id="29760"/>
    <lineage>
        <taxon>Eukaryota</taxon>
        <taxon>Viridiplantae</taxon>
        <taxon>Streptophyta</taxon>
        <taxon>Embryophyta</taxon>
        <taxon>Tracheophyta</taxon>
        <taxon>Spermatophyta</taxon>
        <taxon>Magnoliopsida</taxon>
        <taxon>eudicotyledons</taxon>
        <taxon>Gunneridae</taxon>
        <taxon>Pentapetalae</taxon>
        <taxon>rosids</taxon>
        <taxon>Vitales</taxon>
        <taxon>Vitaceae</taxon>
        <taxon>Viteae</taxon>
        <taxon>Vitis</taxon>
    </lineage>
</organism>
<dbReference type="InterPro" id="IPR038495">
    <property type="entry name" value="ATPase_E_C"/>
</dbReference>
<dbReference type="GO" id="GO:0033178">
    <property type="term" value="C:proton-transporting two-sector ATPase complex, catalytic domain"/>
    <property type="evidence" value="ECO:0007669"/>
    <property type="project" value="InterPro"/>
</dbReference>
<protein>
    <submittedName>
        <fullName evidence="4">V-type proton ATPase subunit E3</fullName>
    </submittedName>
</protein>
<dbReference type="AlphaFoldDB" id="A0A438H8L3"/>
<evidence type="ECO:0000256" key="3">
    <source>
        <dbReference type="ARBA" id="ARBA00023065"/>
    </source>
</evidence>